<dbReference type="SMART" id="SM00966">
    <property type="entry name" value="SpoVT_AbrB"/>
    <property type="match status" value="1"/>
</dbReference>
<dbReference type="AlphaFoldDB" id="A0A437J8G8"/>
<dbReference type="NCBIfam" id="TIGR01439">
    <property type="entry name" value="lp_hng_hel_AbrB"/>
    <property type="match status" value="1"/>
</dbReference>
<dbReference type="OrthoDB" id="9809003at2"/>
<keyword evidence="2" id="KW-0238">DNA-binding</keyword>
<dbReference type="Pfam" id="PF15937">
    <property type="entry name" value="PrlF_antitoxin"/>
    <property type="match status" value="1"/>
</dbReference>
<name>A0A437J8G8_9SPHN</name>
<reference evidence="2 3" key="1">
    <citation type="submission" date="2019-01" db="EMBL/GenBank/DDBJ databases">
        <authorList>
            <person name="Chen W.-M."/>
        </authorList>
    </citation>
    <scope>NUCLEOTIDE SEQUENCE [LARGE SCALE GENOMIC DNA]</scope>
    <source>
        <strain evidence="2 3">TLA-22</strain>
    </source>
</reference>
<organism evidence="2 3">
    <name type="scientific">Sphingobium algorifonticola</name>
    <dbReference type="NCBI Taxonomy" id="2008318"/>
    <lineage>
        <taxon>Bacteria</taxon>
        <taxon>Pseudomonadati</taxon>
        <taxon>Pseudomonadota</taxon>
        <taxon>Alphaproteobacteria</taxon>
        <taxon>Sphingomonadales</taxon>
        <taxon>Sphingomonadaceae</taxon>
        <taxon>Sphingobium</taxon>
    </lineage>
</organism>
<evidence type="ECO:0000259" key="1">
    <source>
        <dbReference type="SMART" id="SM00966"/>
    </source>
</evidence>
<dbReference type="InterPro" id="IPR031848">
    <property type="entry name" value="PrlF_antitoxin"/>
</dbReference>
<dbReference type="Gene3D" id="2.10.260.10">
    <property type="match status" value="1"/>
</dbReference>
<proteinExistence type="predicted"/>
<dbReference type="GO" id="GO:0001558">
    <property type="term" value="P:regulation of cell growth"/>
    <property type="evidence" value="ECO:0007669"/>
    <property type="project" value="InterPro"/>
</dbReference>
<keyword evidence="3" id="KW-1185">Reference proteome</keyword>
<protein>
    <submittedName>
        <fullName evidence="2">AbrB/MazE/SpoVT family DNA-binding domain-containing protein</fullName>
    </submittedName>
</protein>
<evidence type="ECO:0000313" key="2">
    <source>
        <dbReference type="EMBL" id="RVT41796.1"/>
    </source>
</evidence>
<dbReference type="GO" id="GO:0003700">
    <property type="term" value="F:DNA-binding transcription factor activity"/>
    <property type="evidence" value="ECO:0007669"/>
    <property type="project" value="InterPro"/>
</dbReference>
<dbReference type="RefSeq" id="WP_127689807.1">
    <property type="nucleotide sequence ID" value="NZ_RZUL01000002.1"/>
</dbReference>
<dbReference type="InterPro" id="IPR037914">
    <property type="entry name" value="SpoVT-AbrB_sf"/>
</dbReference>
<comment type="caution">
    <text evidence="2">The sequence shown here is derived from an EMBL/GenBank/DDBJ whole genome shotgun (WGS) entry which is preliminary data.</text>
</comment>
<feature type="domain" description="SpoVT-AbrB" evidence="1">
    <location>
        <begin position="4"/>
        <end position="49"/>
    </location>
</feature>
<dbReference type="SUPFAM" id="SSF89447">
    <property type="entry name" value="AbrB/MazE/MraZ-like"/>
    <property type="match status" value="1"/>
</dbReference>
<dbReference type="GO" id="GO:0003677">
    <property type="term" value="F:DNA binding"/>
    <property type="evidence" value="ECO:0007669"/>
    <property type="project" value="UniProtKB-KW"/>
</dbReference>
<dbReference type="EMBL" id="RZUL01000002">
    <property type="protein sequence ID" value="RVT41796.1"/>
    <property type="molecule type" value="Genomic_DNA"/>
</dbReference>
<gene>
    <name evidence="2" type="ORF">ENE74_05840</name>
</gene>
<sequence length="77" mass="8714">MKAGKLTVKHQVTIPRDVRVALGLKAGDHVVFAIEDGQAVLTKVEKPDPEEEAWFRFTMSQMTEWASPEDDEAFRDL</sequence>
<accession>A0A437J8G8</accession>
<dbReference type="GO" id="GO:0097351">
    <property type="term" value="F:toxin sequestering activity"/>
    <property type="evidence" value="ECO:0007669"/>
    <property type="project" value="InterPro"/>
</dbReference>
<dbReference type="Proteomes" id="UP000282977">
    <property type="component" value="Unassembled WGS sequence"/>
</dbReference>
<dbReference type="InterPro" id="IPR007159">
    <property type="entry name" value="SpoVT-AbrB_dom"/>
</dbReference>
<evidence type="ECO:0000313" key="3">
    <source>
        <dbReference type="Proteomes" id="UP000282977"/>
    </source>
</evidence>